<protein>
    <submittedName>
        <fullName evidence="2">Uncharacterized protein</fullName>
    </submittedName>
</protein>
<comment type="caution">
    <text evidence="2">The sequence shown here is derived from an EMBL/GenBank/DDBJ whole genome shotgun (WGS) entry which is preliminary data.</text>
</comment>
<feature type="region of interest" description="Disordered" evidence="1">
    <location>
        <begin position="1"/>
        <end position="45"/>
    </location>
</feature>
<evidence type="ECO:0000256" key="1">
    <source>
        <dbReference type="SAM" id="MobiDB-lite"/>
    </source>
</evidence>
<dbReference type="PANTHER" id="PTHR40619:SF3">
    <property type="entry name" value="FUNGAL STAND N-TERMINAL GOODBYE DOMAIN-CONTAINING PROTEIN"/>
    <property type="match status" value="1"/>
</dbReference>
<dbReference type="OrthoDB" id="5419927at2759"/>
<organism evidence="2 3">
    <name type="scientific">Clonostachys solani</name>
    <dbReference type="NCBI Taxonomy" id="160281"/>
    <lineage>
        <taxon>Eukaryota</taxon>
        <taxon>Fungi</taxon>
        <taxon>Dikarya</taxon>
        <taxon>Ascomycota</taxon>
        <taxon>Pezizomycotina</taxon>
        <taxon>Sordariomycetes</taxon>
        <taxon>Hypocreomycetidae</taxon>
        <taxon>Hypocreales</taxon>
        <taxon>Bionectriaceae</taxon>
        <taxon>Clonostachys</taxon>
    </lineage>
</organism>
<dbReference type="PANTHER" id="PTHR40619">
    <property type="entry name" value="FUNGAL STAND N-TERMINAL GOODBYE DOMAIN-CONTAINING PROTEIN"/>
    <property type="match status" value="1"/>
</dbReference>
<proteinExistence type="predicted"/>
<keyword evidence="3" id="KW-1185">Reference proteome</keyword>
<sequence>MTFSDWLKSRRQGDTEPVPAVDSGSETYPESDTSSDDDGNSESALAEKVREKLGAVIPNTVFVAERVNKSEARRLYEEVQQKDSYKNWLNSSRSEKLLVYYQPEITDHLNGVSPLSDLCMRARYDFLNQGERPREGENQHGKNIVLLWFSSQHSGKHQDVHRSRGKRARAMLGSLTSQLITECRHRDIPMKGLEKYNDRAVTRHMKNRLELFKMLVRQIPSDYKLACIIDDVCYFDQPELWDGACQVFECLLSLDKDKKVKAKVNMLFTSTAKPKLVYDYFQKPDRTIVYDDI</sequence>
<dbReference type="AlphaFoldDB" id="A0A9N9ZLH3"/>
<gene>
    <name evidence="2" type="ORF">CSOL1703_00007872</name>
</gene>
<dbReference type="Proteomes" id="UP000775872">
    <property type="component" value="Unassembled WGS sequence"/>
</dbReference>
<reference evidence="2 3" key="2">
    <citation type="submission" date="2021-10" db="EMBL/GenBank/DDBJ databases">
        <authorList>
            <person name="Piombo E."/>
        </authorList>
    </citation>
    <scope>NUCLEOTIDE SEQUENCE [LARGE SCALE GENOMIC DNA]</scope>
</reference>
<dbReference type="EMBL" id="CABFOC020000091">
    <property type="protein sequence ID" value="CAH0058845.1"/>
    <property type="molecule type" value="Genomic_DNA"/>
</dbReference>
<accession>A0A9N9ZLH3</accession>
<name>A0A9N9ZLH3_9HYPO</name>
<reference evidence="3" key="1">
    <citation type="submission" date="2019-06" db="EMBL/GenBank/DDBJ databases">
        <authorList>
            <person name="Broberg M."/>
        </authorList>
    </citation>
    <scope>NUCLEOTIDE SEQUENCE [LARGE SCALE GENOMIC DNA]</scope>
</reference>
<evidence type="ECO:0000313" key="2">
    <source>
        <dbReference type="EMBL" id="CAH0058845.1"/>
    </source>
</evidence>
<evidence type="ECO:0000313" key="3">
    <source>
        <dbReference type="Proteomes" id="UP000775872"/>
    </source>
</evidence>